<dbReference type="SUPFAM" id="SSF53254">
    <property type="entry name" value="Phosphoglycerate mutase-like"/>
    <property type="match status" value="1"/>
</dbReference>
<dbReference type="SMART" id="SM00855">
    <property type="entry name" value="PGAM"/>
    <property type="match status" value="1"/>
</dbReference>
<dbReference type="Gene3D" id="3.40.50.1240">
    <property type="entry name" value="Phosphoglycerate mutase-like"/>
    <property type="match status" value="1"/>
</dbReference>
<proteinExistence type="predicted"/>
<dbReference type="Proteomes" id="UP001157353">
    <property type="component" value="Unassembled WGS sequence"/>
</dbReference>
<name>A0ABQ6E306_9GAMM</name>
<evidence type="ECO:0000313" key="2">
    <source>
        <dbReference type="Proteomes" id="UP001157353"/>
    </source>
</evidence>
<dbReference type="CDD" id="cd07067">
    <property type="entry name" value="HP_PGM_like"/>
    <property type="match status" value="1"/>
</dbReference>
<dbReference type="InterPro" id="IPR001345">
    <property type="entry name" value="PG/BPGM_mutase_AS"/>
</dbReference>
<dbReference type="InterPro" id="IPR013078">
    <property type="entry name" value="His_Pase_superF_clade-1"/>
</dbReference>
<keyword evidence="2" id="KW-1185">Reference proteome</keyword>
<organism evidence="1 2">
    <name type="scientific">Psychromonas marina</name>
    <dbReference type="NCBI Taxonomy" id="88364"/>
    <lineage>
        <taxon>Bacteria</taxon>
        <taxon>Pseudomonadati</taxon>
        <taxon>Pseudomonadota</taxon>
        <taxon>Gammaproteobacteria</taxon>
        <taxon>Alteromonadales</taxon>
        <taxon>Psychromonadaceae</taxon>
        <taxon>Psychromonas</taxon>
    </lineage>
</organism>
<dbReference type="InterPro" id="IPR029033">
    <property type="entry name" value="His_PPase_superfam"/>
</dbReference>
<accession>A0ABQ6E306</accession>
<protein>
    <submittedName>
        <fullName evidence="1">Phosphoglycerate mutase GpmB</fullName>
    </submittedName>
</protein>
<dbReference type="Pfam" id="PF00300">
    <property type="entry name" value="His_Phos_1"/>
    <property type="match status" value="1"/>
</dbReference>
<dbReference type="RefSeq" id="WP_284204496.1">
    <property type="nucleotide sequence ID" value="NZ_BSPQ01000013.1"/>
</dbReference>
<dbReference type="PANTHER" id="PTHR48100">
    <property type="entry name" value="BROAD-SPECIFICITY PHOSPHATASE YOR283W-RELATED"/>
    <property type="match status" value="1"/>
</dbReference>
<comment type="caution">
    <text evidence="1">The sequence shown here is derived from an EMBL/GenBank/DDBJ whole genome shotgun (WGS) entry which is preliminary data.</text>
</comment>
<dbReference type="InterPro" id="IPR050275">
    <property type="entry name" value="PGM_Phosphatase"/>
</dbReference>
<dbReference type="PROSITE" id="PS00175">
    <property type="entry name" value="PG_MUTASE"/>
    <property type="match status" value="1"/>
</dbReference>
<dbReference type="PIRSF" id="PIRSF000709">
    <property type="entry name" value="6PFK_2-Ptase"/>
    <property type="match status" value="1"/>
</dbReference>
<evidence type="ECO:0000313" key="1">
    <source>
        <dbReference type="EMBL" id="GLS91381.1"/>
    </source>
</evidence>
<reference evidence="2" key="1">
    <citation type="journal article" date="2019" name="Int. J. Syst. Evol. Microbiol.">
        <title>The Global Catalogue of Microorganisms (GCM) 10K type strain sequencing project: providing services to taxonomists for standard genome sequencing and annotation.</title>
        <authorList>
            <consortium name="The Broad Institute Genomics Platform"/>
            <consortium name="The Broad Institute Genome Sequencing Center for Infectious Disease"/>
            <person name="Wu L."/>
            <person name="Ma J."/>
        </authorList>
    </citation>
    <scope>NUCLEOTIDE SEQUENCE [LARGE SCALE GENOMIC DNA]</scope>
    <source>
        <strain evidence="2">NBRC 103166</strain>
    </source>
</reference>
<gene>
    <name evidence="1" type="primary">gpmB</name>
    <name evidence="1" type="ORF">GCM10007916_24500</name>
</gene>
<sequence>MNKKTIFYLARHGETQWNIEQRIQGQLDSALTEKGQQQALQLARLCEPLNITQILTSHLGRAKQTADVCGQQLQLPINIFAGIEERDFGLWQGKQTEEMRTHPDYAEITAQVTDCKPQQGESSKQLLSRFETALKAQFDTKPDGCYLIITHGDVLRCFMSQFLACDQLTTGYDYKNCQLIPLSYDHAKRCFLPL</sequence>
<dbReference type="EMBL" id="BSPQ01000013">
    <property type="protein sequence ID" value="GLS91381.1"/>
    <property type="molecule type" value="Genomic_DNA"/>
</dbReference>